<accession>A0A401IMI8</accession>
<evidence type="ECO:0000313" key="3">
    <source>
        <dbReference type="Proteomes" id="UP000287247"/>
    </source>
</evidence>
<dbReference type="Pfam" id="PF26355">
    <property type="entry name" value="HTH_VMAP-M9"/>
    <property type="match status" value="1"/>
</dbReference>
<feature type="domain" description="vWA-MoxR associated protein N-terminal HTH" evidence="1">
    <location>
        <begin position="1"/>
        <end position="84"/>
    </location>
</feature>
<proteinExistence type="predicted"/>
<keyword evidence="3" id="KW-1185">Reference proteome</keyword>
<evidence type="ECO:0000313" key="2">
    <source>
        <dbReference type="EMBL" id="GBF82455.1"/>
    </source>
</evidence>
<organism evidence="2 3">
    <name type="scientific">Aphanothece sacrum FPU1</name>
    <dbReference type="NCBI Taxonomy" id="1920663"/>
    <lineage>
        <taxon>Bacteria</taxon>
        <taxon>Bacillati</taxon>
        <taxon>Cyanobacteriota</taxon>
        <taxon>Cyanophyceae</taxon>
        <taxon>Oscillatoriophycideae</taxon>
        <taxon>Chroococcales</taxon>
        <taxon>Aphanothecaceae</taxon>
        <taxon>Aphanothece</taxon>
    </lineage>
</organism>
<dbReference type="InterPro" id="IPR058651">
    <property type="entry name" value="HTH_VMAP-M9"/>
</dbReference>
<reference evidence="3" key="1">
    <citation type="submission" date="2017-05" db="EMBL/GenBank/DDBJ databases">
        <title>Physiological properties and genetic analysis related to exopolysaccharide production of fresh-water unicellular cyanobacterium Aphanothece sacrum, Suizenji Nori, that has been cultured as a food source in Japan.</title>
        <authorList>
            <person name="Kanesaki Y."/>
            <person name="Yoshikawa S."/>
            <person name="Ohki K."/>
        </authorList>
    </citation>
    <scope>NUCLEOTIDE SEQUENCE [LARGE SCALE GENOMIC DNA]</scope>
    <source>
        <strain evidence="3">FPU1</strain>
    </source>
</reference>
<comment type="caution">
    <text evidence="2">The sequence shown here is derived from an EMBL/GenBank/DDBJ whole genome shotgun (WGS) entry which is preliminary data.</text>
</comment>
<dbReference type="AlphaFoldDB" id="A0A401IMI8"/>
<sequence length="169" mass="19068">MNPQELVSYLEELIFSSTGKHIDSLQTAILKGVLNGQKYADISQEYNCSKGHAKDEAYKLWRLLSDTLGEDINKSNFRATVERMIAKNFRGIGNIGQVNKLNFCPNSANDLEDNDDIINDDKIIVEAIEKKMKRETIPRLVKLGLTSEQIAEVLDLSVQEINKIIVSQK</sequence>
<evidence type="ECO:0000259" key="1">
    <source>
        <dbReference type="Pfam" id="PF26355"/>
    </source>
</evidence>
<gene>
    <name evidence="2" type="ORF">AsFPU1_3884</name>
</gene>
<protein>
    <recommendedName>
        <fullName evidence="1">vWA-MoxR associated protein N-terminal HTH domain-containing protein</fullName>
    </recommendedName>
</protein>
<dbReference type="EMBL" id="BDQK01000016">
    <property type="protein sequence ID" value="GBF82455.1"/>
    <property type="molecule type" value="Genomic_DNA"/>
</dbReference>
<dbReference type="OrthoDB" id="568954at2"/>
<dbReference type="RefSeq" id="WP_124973093.1">
    <property type="nucleotide sequence ID" value="NZ_BDQK01000016.1"/>
</dbReference>
<name>A0A401IMI8_APHSA</name>
<dbReference type="Proteomes" id="UP000287247">
    <property type="component" value="Unassembled WGS sequence"/>
</dbReference>